<protein>
    <submittedName>
        <fullName evidence="1">Uncharacterized protein</fullName>
    </submittedName>
</protein>
<dbReference type="EMBL" id="JAUTXU010000013">
    <property type="protein sequence ID" value="KAK3722375.1"/>
    <property type="molecule type" value="Genomic_DNA"/>
</dbReference>
<organism evidence="1 2">
    <name type="scientific">Vermiconidia calcicola</name>
    <dbReference type="NCBI Taxonomy" id="1690605"/>
    <lineage>
        <taxon>Eukaryota</taxon>
        <taxon>Fungi</taxon>
        <taxon>Dikarya</taxon>
        <taxon>Ascomycota</taxon>
        <taxon>Pezizomycotina</taxon>
        <taxon>Dothideomycetes</taxon>
        <taxon>Dothideomycetidae</taxon>
        <taxon>Mycosphaerellales</taxon>
        <taxon>Extremaceae</taxon>
        <taxon>Vermiconidia</taxon>
    </lineage>
</organism>
<comment type="caution">
    <text evidence="1">The sequence shown here is derived from an EMBL/GenBank/DDBJ whole genome shotgun (WGS) entry which is preliminary data.</text>
</comment>
<reference evidence="1" key="1">
    <citation type="submission" date="2023-07" db="EMBL/GenBank/DDBJ databases">
        <title>Black Yeasts Isolated from many extreme environments.</title>
        <authorList>
            <person name="Coleine C."/>
            <person name="Stajich J.E."/>
            <person name="Selbmann L."/>
        </authorList>
    </citation>
    <scope>NUCLEOTIDE SEQUENCE</scope>
    <source>
        <strain evidence="1">CCFEE 5714</strain>
    </source>
</reference>
<keyword evidence="2" id="KW-1185">Reference proteome</keyword>
<evidence type="ECO:0000313" key="1">
    <source>
        <dbReference type="EMBL" id="KAK3722375.1"/>
    </source>
</evidence>
<gene>
    <name evidence="1" type="ORF">LTR37_002366</name>
</gene>
<proteinExistence type="predicted"/>
<name>A0ACC3NSG5_9PEZI</name>
<dbReference type="Proteomes" id="UP001281147">
    <property type="component" value="Unassembled WGS sequence"/>
</dbReference>
<evidence type="ECO:0000313" key="2">
    <source>
        <dbReference type="Proteomes" id="UP001281147"/>
    </source>
</evidence>
<sequence length="413" mass="45659">MSRKRTRFVAVGACAIDNILDVPYFPEEDSKLRATSMRKRRGGNCPNSLEVLQQLISRDLGHEEPNGDRTGKATSSADSAELELLLIATLPSRKSEQLAFIKSSFDRSLSMDSGASSKPQNRPMLPKIDLSHCVYREDHTEPVSSYIISSQSNSSRTIINHNALPEMTFGEFVSLTHDLLQSQSGSTPGAVEQVWFHFEGRIPQITLQCIRYLRNHRSINAGFAVDPRKLRLSVSVEVEKPGREGLQELAQEADVVFYSRSWAGAEGYDSAETCLNDQSRLILCNPSTTKHGERMLICPWGAKGACATILPEASGSHDPTKEASTLESTECSVVHSPAYISETKRIIDTTGAGDTFIAAMLFGLMTRKQTEETPAQHDRALWSLKQRLDFANALAGRKILQDGFQGLRDLNED</sequence>
<accession>A0ACC3NSG5</accession>